<evidence type="ECO:0000256" key="5">
    <source>
        <dbReference type="ARBA" id="ARBA00022741"/>
    </source>
</evidence>
<gene>
    <name evidence="10" type="primary">tlcB</name>
    <name evidence="10" type="ORF">DB44_EH00050</name>
</gene>
<evidence type="ECO:0000256" key="7">
    <source>
        <dbReference type="ARBA" id="ARBA00022989"/>
    </source>
</evidence>
<sequence>MSPKFTLKQLFLLQDFLQKKKSMKNQQNSVSSTLLILKKRSLILFQFFLIIIVYHTLKDLKDTIVITASDAGAEIIPFIKIWGMLPLAICASYFFAKFYNKFGREKTFYIFSSFLLVNYLFFAFVLYPFRKFFYLENVADYLHMILPVGAKGFVAMVSYWHYTLFYLTAELWSMLILSILFWGYVSDTTSLVEAKKFYPLCMFVGNMAGIISGQLSHFLCQHLSDFMSWERTLQWMIGIVCVCGLLIMIINRRLALTTDFSAIKQKEKKQIAPSSFKDNVMDVLRTGPLLCIAVLVVGFGLTTNLIEVIWKENIRQLHPTPQAYNAYINQLTSLIGTGAVCIALLSSWIFRKFTWTQIALTTPLCLLITSSAFFSSLLMPKELLVEVASFFQFSPTQLIVTLGSICYVFSMSAKYTIFDTSKEIAFLSIETEKRTYAKSVIDSIGSRLGKSGASCFYQFLLIAFGIASEHILLIGVVSIIMIGISIFATKKLGGQLSGKNENHRFIEASHG</sequence>
<evidence type="ECO:0000256" key="6">
    <source>
        <dbReference type="ARBA" id="ARBA00022840"/>
    </source>
</evidence>
<feature type="transmembrane region" description="Helical" evidence="9">
    <location>
        <begin position="197"/>
        <end position="220"/>
    </location>
</feature>
<evidence type="ECO:0000256" key="4">
    <source>
        <dbReference type="ARBA" id="ARBA00022692"/>
    </source>
</evidence>
<feature type="transmembrane region" description="Helical" evidence="9">
    <location>
        <begin position="164"/>
        <end position="185"/>
    </location>
</feature>
<keyword evidence="7 9" id="KW-1133">Transmembrane helix</keyword>
<dbReference type="GO" id="GO:0005471">
    <property type="term" value="F:ATP:ADP antiporter activity"/>
    <property type="evidence" value="ECO:0007669"/>
    <property type="project" value="InterPro"/>
</dbReference>
<comment type="similarity">
    <text evidence="2 9">Belongs to the ADP/ATP translocase tlc family.</text>
</comment>
<protein>
    <recommendedName>
        <fullName evidence="9">ADP,ATP carrier protein</fullName>
    </recommendedName>
</protein>
<dbReference type="EMBL" id="JSAN01000106">
    <property type="protein sequence ID" value="KIC71198.1"/>
    <property type="molecule type" value="Genomic_DNA"/>
</dbReference>
<evidence type="ECO:0000256" key="9">
    <source>
        <dbReference type="RuleBase" id="RU363121"/>
    </source>
</evidence>
<keyword evidence="5 9" id="KW-0547">Nucleotide-binding</keyword>
<dbReference type="PANTHER" id="PTHR31187:SF1">
    <property type="entry name" value="ADP,ATP CARRIER PROTEIN 1"/>
    <property type="match status" value="1"/>
</dbReference>
<reference evidence="10 11" key="1">
    <citation type="journal article" date="2014" name="Mol. Biol. Evol.">
        <title>Massive expansion of Ubiquitination-related gene families within the Chlamydiae.</title>
        <authorList>
            <person name="Domman D."/>
            <person name="Collingro A."/>
            <person name="Lagkouvardos I."/>
            <person name="Gehre L."/>
            <person name="Weinmaier T."/>
            <person name="Rattei T."/>
            <person name="Subtil A."/>
            <person name="Horn M."/>
        </authorList>
    </citation>
    <scope>NUCLEOTIDE SEQUENCE [LARGE SCALE GENOMIC DNA]</scope>
    <source>
        <strain evidence="10 11">EI2</strain>
    </source>
</reference>
<feature type="transmembrane region" description="Helical" evidence="9">
    <location>
        <begin position="331"/>
        <end position="350"/>
    </location>
</feature>
<accession>A0A0C1H8J4</accession>
<organism evidence="10 11">
    <name type="scientific">Candidatus Protochlamydia amoebophila</name>
    <dbReference type="NCBI Taxonomy" id="362787"/>
    <lineage>
        <taxon>Bacteria</taxon>
        <taxon>Pseudomonadati</taxon>
        <taxon>Chlamydiota</taxon>
        <taxon>Chlamydiia</taxon>
        <taxon>Parachlamydiales</taxon>
        <taxon>Parachlamydiaceae</taxon>
        <taxon>Candidatus Protochlamydia</taxon>
    </lineage>
</organism>
<keyword evidence="6 9" id="KW-0067">ATP-binding</keyword>
<dbReference type="PANTHER" id="PTHR31187">
    <property type="match status" value="1"/>
</dbReference>
<evidence type="ECO:0000256" key="8">
    <source>
        <dbReference type="ARBA" id="ARBA00023136"/>
    </source>
</evidence>
<feature type="transmembrane region" description="Helical" evidence="9">
    <location>
        <begin position="390"/>
        <end position="410"/>
    </location>
</feature>
<evidence type="ECO:0000256" key="2">
    <source>
        <dbReference type="ARBA" id="ARBA00007127"/>
    </source>
</evidence>
<feature type="transmembrane region" description="Helical" evidence="9">
    <location>
        <begin position="287"/>
        <end position="310"/>
    </location>
</feature>
<dbReference type="InterPro" id="IPR036259">
    <property type="entry name" value="MFS_trans_sf"/>
</dbReference>
<dbReference type="Pfam" id="PF03219">
    <property type="entry name" value="TLC"/>
    <property type="match status" value="1"/>
</dbReference>
<evidence type="ECO:0000256" key="3">
    <source>
        <dbReference type="ARBA" id="ARBA00022448"/>
    </source>
</evidence>
<dbReference type="GO" id="GO:0016020">
    <property type="term" value="C:membrane"/>
    <property type="evidence" value="ECO:0007669"/>
    <property type="project" value="UniProtKB-SubCell"/>
</dbReference>
<proteinExistence type="inferred from homology"/>
<dbReference type="SUPFAM" id="SSF103473">
    <property type="entry name" value="MFS general substrate transporter"/>
    <property type="match status" value="1"/>
</dbReference>
<feature type="transmembrane region" description="Helical" evidence="9">
    <location>
        <begin position="356"/>
        <end position="378"/>
    </location>
</feature>
<feature type="transmembrane region" description="Helical" evidence="9">
    <location>
        <begin position="232"/>
        <end position="250"/>
    </location>
</feature>
<dbReference type="AlphaFoldDB" id="A0A0C1H8J4"/>
<evidence type="ECO:0000313" key="10">
    <source>
        <dbReference type="EMBL" id="KIC71198.1"/>
    </source>
</evidence>
<feature type="transmembrane region" description="Helical" evidence="9">
    <location>
        <begin position="456"/>
        <end position="489"/>
    </location>
</feature>
<feature type="transmembrane region" description="Helical" evidence="9">
    <location>
        <begin position="77"/>
        <end position="96"/>
    </location>
</feature>
<keyword evidence="4 9" id="KW-0812">Transmembrane</keyword>
<comment type="caution">
    <text evidence="10">The sequence shown here is derived from an EMBL/GenBank/DDBJ whole genome shotgun (WGS) entry which is preliminary data.</text>
</comment>
<evidence type="ECO:0000313" key="11">
    <source>
        <dbReference type="Proteomes" id="UP000031465"/>
    </source>
</evidence>
<evidence type="ECO:0000256" key="1">
    <source>
        <dbReference type="ARBA" id="ARBA00004141"/>
    </source>
</evidence>
<keyword evidence="8 9" id="KW-0472">Membrane</keyword>
<keyword evidence="3 9" id="KW-0813">Transport</keyword>
<feature type="transmembrane region" description="Helical" evidence="9">
    <location>
        <begin position="108"/>
        <end position="129"/>
    </location>
</feature>
<feature type="transmembrane region" description="Helical" evidence="9">
    <location>
        <begin position="41"/>
        <end position="57"/>
    </location>
</feature>
<dbReference type="GO" id="GO:0005524">
    <property type="term" value="F:ATP binding"/>
    <property type="evidence" value="ECO:0007669"/>
    <property type="project" value="UniProtKB-KW"/>
</dbReference>
<comment type="subcellular location">
    <subcellularLocation>
        <location evidence="1 9">Membrane</location>
        <topology evidence="1 9">Multi-pass membrane protein</topology>
    </subcellularLocation>
</comment>
<dbReference type="InterPro" id="IPR004667">
    <property type="entry name" value="ADP_ATP_car_bac_type"/>
</dbReference>
<name>A0A0C1H8J4_9BACT</name>
<dbReference type="Proteomes" id="UP000031465">
    <property type="component" value="Unassembled WGS sequence"/>
</dbReference>
<dbReference type="PATRIC" id="fig|362787.3.peg.1629"/>